<dbReference type="InterPro" id="IPR007627">
    <property type="entry name" value="RNA_pol_sigma70_r2"/>
</dbReference>
<dbReference type="PANTHER" id="PTHR43133">
    <property type="entry name" value="RNA POLYMERASE ECF-TYPE SIGMA FACTO"/>
    <property type="match status" value="1"/>
</dbReference>
<dbReference type="SUPFAM" id="SSF88946">
    <property type="entry name" value="Sigma2 domain of RNA polymerase sigma factors"/>
    <property type="match status" value="1"/>
</dbReference>
<dbReference type="InterPro" id="IPR039425">
    <property type="entry name" value="RNA_pol_sigma-70-like"/>
</dbReference>
<dbReference type="InterPro" id="IPR036388">
    <property type="entry name" value="WH-like_DNA-bd_sf"/>
</dbReference>
<keyword evidence="2" id="KW-0805">Transcription regulation</keyword>
<dbReference type="InterPro" id="IPR013249">
    <property type="entry name" value="RNA_pol_sigma70_r4_t2"/>
</dbReference>
<dbReference type="OrthoDB" id="9803470at2"/>
<reference evidence="7 8" key="1">
    <citation type="submission" date="2014-03" db="EMBL/GenBank/DDBJ databases">
        <title>Bradyrhizobium valentinum sp. nov., isolated from effective nodules of Lupinus mariae-josephae, a lupine endemic of basic-lime soils in Eastern Spain.</title>
        <authorList>
            <person name="Duran D."/>
            <person name="Rey L."/>
            <person name="Navarro A."/>
            <person name="Busquets A."/>
            <person name="Imperial J."/>
            <person name="Ruiz-Argueso T."/>
        </authorList>
    </citation>
    <scope>NUCLEOTIDE SEQUENCE [LARGE SCALE GENOMIC DNA]</scope>
    <source>
        <strain evidence="7 8">PAC68</strain>
    </source>
</reference>
<name>A0A0R3LUC7_9BRAD</name>
<evidence type="ECO:0000256" key="2">
    <source>
        <dbReference type="ARBA" id="ARBA00023015"/>
    </source>
</evidence>
<dbReference type="AlphaFoldDB" id="A0A0R3LUC7"/>
<evidence type="ECO:0000256" key="3">
    <source>
        <dbReference type="ARBA" id="ARBA00023082"/>
    </source>
</evidence>
<dbReference type="Gene3D" id="1.10.1740.10">
    <property type="match status" value="1"/>
</dbReference>
<dbReference type="Proteomes" id="UP000050863">
    <property type="component" value="Unassembled WGS sequence"/>
</dbReference>
<dbReference type="InterPro" id="IPR013325">
    <property type="entry name" value="RNA_pol_sigma_r2"/>
</dbReference>
<keyword evidence="4" id="KW-0804">Transcription</keyword>
<dbReference type="STRING" id="280332.CQ12_20595"/>
<dbReference type="SUPFAM" id="SSF88659">
    <property type="entry name" value="Sigma3 and sigma4 domains of RNA polymerase sigma factors"/>
    <property type="match status" value="1"/>
</dbReference>
<dbReference type="NCBIfam" id="TIGR02937">
    <property type="entry name" value="sigma70-ECF"/>
    <property type="match status" value="1"/>
</dbReference>
<dbReference type="EMBL" id="LLXZ01000087">
    <property type="protein sequence ID" value="KRR08406.1"/>
    <property type="molecule type" value="Genomic_DNA"/>
</dbReference>
<keyword evidence="3" id="KW-0731">Sigma factor</keyword>
<comment type="caution">
    <text evidence="7">The sequence shown here is derived from an EMBL/GenBank/DDBJ whole genome shotgun (WGS) entry which is preliminary data.</text>
</comment>
<evidence type="ECO:0000256" key="1">
    <source>
        <dbReference type="ARBA" id="ARBA00010641"/>
    </source>
</evidence>
<dbReference type="InterPro" id="IPR013324">
    <property type="entry name" value="RNA_pol_sigma_r3/r4-like"/>
</dbReference>
<dbReference type="Pfam" id="PF04542">
    <property type="entry name" value="Sigma70_r2"/>
    <property type="match status" value="1"/>
</dbReference>
<dbReference type="RefSeq" id="WP_057835883.1">
    <property type="nucleotide sequence ID" value="NZ_LLXZ01000087.1"/>
</dbReference>
<dbReference type="Pfam" id="PF08281">
    <property type="entry name" value="Sigma70_r4_2"/>
    <property type="match status" value="1"/>
</dbReference>
<proteinExistence type="inferred from homology"/>
<evidence type="ECO:0000313" key="8">
    <source>
        <dbReference type="Proteomes" id="UP000050863"/>
    </source>
</evidence>
<gene>
    <name evidence="7" type="ORF">CQ12_20595</name>
</gene>
<evidence type="ECO:0000259" key="6">
    <source>
        <dbReference type="Pfam" id="PF08281"/>
    </source>
</evidence>
<dbReference type="InterPro" id="IPR014284">
    <property type="entry name" value="RNA_pol_sigma-70_dom"/>
</dbReference>
<dbReference type="Gene3D" id="1.10.10.10">
    <property type="entry name" value="Winged helix-like DNA-binding domain superfamily/Winged helix DNA-binding domain"/>
    <property type="match status" value="1"/>
</dbReference>
<dbReference type="PANTHER" id="PTHR43133:SF51">
    <property type="entry name" value="RNA POLYMERASE SIGMA FACTOR"/>
    <property type="match status" value="1"/>
</dbReference>
<feature type="domain" description="RNA polymerase sigma-70 region 2" evidence="5">
    <location>
        <begin position="30"/>
        <end position="94"/>
    </location>
</feature>
<evidence type="ECO:0000259" key="5">
    <source>
        <dbReference type="Pfam" id="PF04542"/>
    </source>
</evidence>
<sequence>MTVLAGAGRCDPSLVEAARRGDAEALVSLIGAAQPDVRRYAARNCRAADIDDAVQETLLLLYRRVGTLRAVSSFSAWLFAVARRACLRLLRRATGTFQTPADEAEARLALLAPEDIRIDLSRAIQSLPEHYREVILLRDIEELSIDEIADVLGLTRESVKARIHRARLMIREYLIRD</sequence>
<dbReference type="GO" id="GO:0006352">
    <property type="term" value="P:DNA-templated transcription initiation"/>
    <property type="evidence" value="ECO:0007669"/>
    <property type="project" value="InterPro"/>
</dbReference>
<protein>
    <recommendedName>
        <fullName evidence="9">RNA polymerase subunit sigma-24</fullName>
    </recommendedName>
</protein>
<dbReference type="GO" id="GO:0016987">
    <property type="term" value="F:sigma factor activity"/>
    <property type="evidence" value="ECO:0007669"/>
    <property type="project" value="UniProtKB-KW"/>
</dbReference>
<evidence type="ECO:0000313" key="7">
    <source>
        <dbReference type="EMBL" id="KRR08406.1"/>
    </source>
</evidence>
<evidence type="ECO:0008006" key="9">
    <source>
        <dbReference type="Google" id="ProtNLM"/>
    </source>
</evidence>
<dbReference type="GO" id="GO:0003677">
    <property type="term" value="F:DNA binding"/>
    <property type="evidence" value="ECO:0007669"/>
    <property type="project" value="InterPro"/>
</dbReference>
<feature type="domain" description="RNA polymerase sigma factor 70 region 4 type 2" evidence="6">
    <location>
        <begin position="119"/>
        <end position="168"/>
    </location>
</feature>
<dbReference type="CDD" id="cd06171">
    <property type="entry name" value="Sigma70_r4"/>
    <property type="match status" value="1"/>
</dbReference>
<accession>A0A0R3LUC7</accession>
<comment type="similarity">
    <text evidence="1">Belongs to the sigma-70 factor family. ECF subfamily.</text>
</comment>
<organism evidence="7 8">
    <name type="scientific">Bradyrhizobium jicamae</name>
    <dbReference type="NCBI Taxonomy" id="280332"/>
    <lineage>
        <taxon>Bacteria</taxon>
        <taxon>Pseudomonadati</taxon>
        <taxon>Pseudomonadota</taxon>
        <taxon>Alphaproteobacteria</taxon>
        <taxon>Hyphomicrobiales</taxon>
        <taxon>Nitrobacteraceae</taxon>
        <taxon>Bradyrhizobium</taxon>
    </lineage>
</organism>
<evidence type="ECO:0000256" key="4">
    <source>
        <dbReference type="ARBA" id="ARBA00023163"/>
    </source>
</evidence>
<keyword evidence="8" id="KW-1185">Reference proteome</keyword>